<reference evidence="5 6" key="1">
    <citation type="submission" date="2019-03" db="EMBL/GenBank/DDBJ databases">
        <title>Draft genome of Brevundimonas sp. a heavy metal resistant soil bacteria.</title>
        <authorList>
            <person name="Soto J."/>
        </authorList>
    </citation>
    <scope>NUCLEOTIDE SEQUENCE [LARGE SCALE GENOMIC DNA]</scope>
    <source>
        <strain evidence="5 6">B-10</strain>
    </source>
</reference>
<dbReference type="PROSITE" id="PS50932">
    <property type="entry name" value="HTH_LACI_2"/>
    <property type="match status" value="1"/>
</dbReference>
<dbReference type="InterPro" id="IPR028082">
    <property type="entry name" value="Peripla_BP_I"/>
</dbReference>
<evidence type="ECO:0000256" key="3">
    <source>
        <dbReference type="ARBA" id="ARBA00023163"/>
    </source>
</evidence>
<dbReference type="InterPro" id="IPR046335">
    <property type="entry name" value="LacI/GalR-like_sensor"/>
</dbReference>
<evidence type="ECO:0000313" key="6">
    <source>
        <dbReference type="Proteomes" id="UP000298216"/>
    </source>
</evidence>
<evidence type="ECO:0000256" key="2">
    <source>
        <dbReference type="ARBA" id="ARBA00023125"/>
    </source>
</evidence>
<evidence type="ECO:0000256" key="1">
    <source>
        <dbReference type="ARBA" id="ARBA00023015"/>
    </source>
</evidence>
<dbReference type="SUPFAM" id="SSF53822">
    <property type="entry name" value="Periplasmic binding protein-like I"/>
    <property type="match status" value="1"/>
</dbReference>
<organism evidence="5 6">
    <name type="scientific">Brevundimonas intermedia</name>
    <dbReference type="NCBI Taxonomy" id="74315"/>
    <lineage>
        <taxon>Bacteria</taxon>
        <taxon>Pseudomonadati</taxon>
        <taxon>Pseudomonadota</taxon>
        <taxon>Alphaproteobacteria</taxon>
        <taxon>Caulobacterales</taxon>
        <taxon>Caulobacteraceae</taxon>
        <taxon>Brevundimonas</taxon>
    </lineage>
</organism>
<dbReference type="SUPFAM" id="SSF47413">
    <property type="entry name" value="lambda repressor-like DNA-binding domains"/>
    <property type="match status" value="1"/>
</dbReference>
<dbReference type="GO" id="GO:0000976">
    <property type="term" value="F:transcription cis-regulatory region binding"/>
    <property type="evidence" value="ECO:0007669"/>
    <property type="project" value="TreeGrafter"/>
</dbReference>
<evidence type="ECO:0000313" key="5">
    <source>
        <dbReference type="EMBL" id="TFW15144.1"/>
    </source>
</evidence>
<dbReference type="OrthoDB" id="128688at2"/>
<sequence>MTKAPISTSRKPTIKDVAARAGVSFKTVSRVLNAEAGVRADVRDRVRAAVVALGYTPNLAARGLSGGRTRLIGLVTYATAEAFLENHAYLSALETGFIDRCQALGSSLAIEIVRANADLESEVRAVASGLTKDAFILLPPLADNMRVIAALEATGAPVVRIAPTLDLDRCVYVGMDDEAASFDMTQRLLTLGHRRIALISGHPGHGAAEARRQGYVRAMRTAGIEIDPGLIRQGWFTEASGFDAAMGLLDLDEPPTAVFASNDMMAVGVRRAARLRSEDPAAACLSIVGFDGLRTVMAGWPTLTTVRQPLTQMAWAALDAADALAEGRGTISVVLPHSLLEGQSAAAPHTVPIG</sequence>
<evidence type="ECO:0000259" key="4">
    <source>
        <dbReference type="PROSITE" id="PS50932"/>
    </source>
</evidence>
<dbReference type="PANTHER" id="PTHR30146">
    <property type="entry name" value="LACI-RELATED TRANSCRIPTIONAL REPRESSOR"/>
    <property type="match status" value="1"/>
</dbReference>
<keyword evidence="2" id="KW-0238">DNA-binding</keyword>
<dbReference type="EMBL" id="SPVH01000001">
    <property type="protein sequence ID" value="TFW15144.1"/>
    <property type="molecule type" value="Genomic_DNA"/>
</dbReference>
<dbReference type="AlphaFoldDB" id="A0A4Y9S1D6"/>
<dbReference type="PROSITE" id="PS00356">
    <property type="entry name" value="HTH_LACI_1"/>
    <property type="match status" value="1"/>
</dbReference>
<proteinExistence type="predicted"/>
<dbReference type="RefSeq" id="WP_135193141.1">
    <property type="nucleotide sequence ID" value="NZ_SPVH01000001.1"/>
</dbReference>
<dbReference type="SMART" id="SM00354">
    <property type="entry name" value="HTH_LACI"/>
    <property type="match status" value="1"/>
</dbReference>
<dbReference type="Gene3D" id="1.10.260.40">
    <property type="entry name" value="lambda repressor-like DNA-binding domains"/>
    <property type="match status" value="1"/>
</dbReference>
<dbReference type="InterPro" id="IPR010982">
    <property type="entry name" value="Lambda_DNA-bd_dom_sf"/>
</dbReference>
<keyword evidence="1" id="KW-0805">Transcription regulation</keyword>
<feature type="domain" description="HTH lacI-type" evidence="4">
    <location>
        <begin position="12"/>
        <end position="66"/>
    </location>
</feature>
<dbReference type="GO" id="GO:0003700">
    <property type="term" value="F:DNA-binding transcription factor activity"/>
    <property type="evidence" value="ECO:0007669"/>
    <property type="project" value="TreeGrafter"/>
</dbReference>
<dbReference type="PANTHER" id="PTHR30146:SF153">
    <property type="entry name" value="LACTOSE OPERON REPRESSOR"/>
    <property type="match status" value="1"/>
</dbReference>
<dbReference type="PRINTS" id="PR00036">
    <property type="entry name" value="HTHLACI"/>
</dbReference>
<protein>
    <submittedName>
        <fullName evidence="5">LacI family transcriptional regulator</fullName>
    </submittedName>
</protein>
<dbReference type="Proteomes" id="UP000298216">
    <property type="component" value="Unassembled WGS sequence"/>
</dbReference>
<comment type="caution">
    <text evidence="5">The sequence shown here is derived from an EMBL/GenBank/DDBJ whole genome shotgun (WGS) entry which is preliminary data.</text>
</comment>
<gene>
    <name evidence="5" type="ORF">EGY25_00700</name>
</gene>
<keyword evidence="6" id="KW-1185">Reference proteome</keyword>
<dbReference type="CDD" id="cd01392">
    <property type="entry name" value="HTH_LacI"/>
    <property type="match status" value="1"/>
</dbReference>
<dbReference type="Pfam" id="PF13377">
    <property type="entry name" value="Peripla_BP_3"/>
    <property type="match status" value="1"/>
</dbReference>
<accession>A0A4Y9S1D6</accession>
<dbReference type="InterPro" id="IPR000843">
    <property type="entry name" value="HTH_LacI"/>
</dbReference>
<dbReference type="Pfam" id="PF00356">
    <property type="entry name" value="LacI"/>
    <property type="match status" value="1"/>
</dbReference>
<keyword evidence="3" id="KW-0804">Transcription</keyword>
<name>A0A4Y9S1D6_9CAUL</name>
<dbReference type="Gene3D" id="3.40.50.2300">
    <property type="match status" value="2"/>
</dbReference>